<dbReference type="RefSeq" id="WP_188365818.1">
    <property type="nucleotide sequence ID" value="NZ_BAABJF010000009.1"/>
</dbReference>
<gene>
    <name evidence="8" type="primary">ftsL</name>
    <name evidence="10" type="ORF">GCM10011365_22140</name>
</gene>
<evidence type="ECO:0000256" key="1">
    <source>
        <dbReference type="ARBA" id="ARBA00004401"/>
    </source>
</evidence>
<comment type="function">
    <text evidence="8">Essential cell division protein. May link together the upstream cell division proteins, which are predominantly cytoplasmic, with the downstream cell division proteins, which are predominantly periplasmic.</text>
</comment>
<comment type="caution">
    <text evidence="10">The sequence shown here is derived from an EMBL/GenBank/DDBJ whole genome shotgun (WGS) entry which is preliminary data.</text>
</comment>
<keyword evidence="2 8" id="KW-1003">Cell membrane</keyword>
<evidence type="ECO:0000256" key="7">
    <source>
        <dbReference type="ARBA" id="ARBA00023306"/>
    </source>
</evidence>
<evidence type="ECO:0000256" key="2">
    <source>
        <dbReference type="ARBA" id="ARBA00022475"/>
    </source>
</evidence>
<proteinExistence type="inferred from homology"/>
<keyword evidence="6 8" id="KW-0472">Membrane</keyword>
<evidence type="ECO:0000256" key="3">
    <source>
        <dbReference type="ARBA" id="ARBA00022618"/>
    </source>
</evidence>
<keyword evidence="8" id="KW-0997">Cell inner membrane</keyword>
<feature type="transmembrane region" description="Helical" evidence="8">
    <location>
        <begin position="6"/>
        <end position="24"/>
    </location>
</feature>
<dbReference type="NCBIfam" id="TIGR02209">
    <property type="entry name" value="ftsL_broad"/>
    <property type="match status" value="1"/>
</dbReference>
<evidence type="ECO:0000256" key="5">
    <source>
        <dbReference type="ARBA" id="ARBA00022989"/>
    </source>
</evidence>
<accession>A0A917CUX2</accession>
<name>A0A917CUX2_9GAMM</name>
<organism evidence="10 11">
    <name type="scientific">Marinicella pacifica</name>
    <dbReference type="NCBI Taxonomy" id="1171543"/>
    <lineage>
        <taxon>Bacteria</taxon>
        <taxon>Pseudomonadati</taxon>
        <taxon>Pseudomonadota</taxon>
        <taxon>Gammaproteobacteria</taxon>
        <taxon>Lysobacterales</taxon>
        <taxon>Marinicellaceae</taxon>
        <taxon>Marinicella</taxon>
    </lineage>
</organism>
<keyword evidence="4 8" id="KW-0812">Transmembrane</keyword>
<dbReference type="Pfam" id="PF04999">
    <property type="entry name" value="FtsL"/>
    <property type="match status" value="1"/>
</dbReference>
<dbReference type="PANTHER" id="PTHR37479:SF1">
    <property type="entry name" value="CELL DIVISION PROTEIN FTSL"/>
    <property type="match status" value="1"/>
</dbReference>
<keyword evidence="7 8" id="KW-0131">Cell cycle</keyword>
<dbReference type="AlphaFoldDB" id="A0A917CUX2"/>
<keyword evidence="11" id="KW-1185">Reference proteome</keyword>
<comment type="similarity">
    <text evidence="8">Belongs to the FtsL family.</text>
</comment>
<evidence type="ECO:0000313" key="11">
    <source>
        <dbReference type="Proteomes" id="UP000605253"/>
    </source>
</evidence>
<evidence type="ECO:0000256" key="6">
    <source>
        <dbReference type="ARBA" id="ARBA00023136"/>
    </source>
</evidence>
<evidence type="ECO:0000256" key="9">
    <source>
        <dbReference type="NCBIfam" id="TIGR02209"/>
    </source>
</evidence>
<dbReference type="GO" id="GO:0032153">
    <property type="term" value="C:cell division site"/>
    <property type="evidence" value="ECO:0007669"/>
    <property type="project" value="UniProtKB-UniRule"/>
</dbReference>
<keyword evidence="5 8" id="KW-1133">Transmembrane helix</keyword>
<dbReference type="Proteomes" id="UP000605253">
    <property type="component" value="Unassembled WGS sequence"/>
</dbReference>
<comment type="subcellular location">
    <subcellularLocation>
        <location evidence="8">Cell inner membrane</location>
        <topology evidence="8">Single-pass type II membrane protein</topology>
    </subcellularLocation>
    <subcellularLocation>
        <location evidence="1">Cell membrane</location>
        <topology evidence="1">Single-pass type II membrane protein</topology>
    </subcellularLocation>
    <text evidence="8">Localizes to the division septum where it forms a ring structure.</text>
</comment>
<protein>
    <recommendedName>
        <fullName evidence="8 9">Cell division protein FtsL</fullName>
    </recommendedName>
</protein>
<sequence>MNLQSLITMILSVLLASVLVAYVYSQNETRKVFATLQQAEQEKTRINGEWARLQIELSTLVSNSRIEHLAKTELGMKLPEDEHIMVIKR</sequence>
<dbReference type="GO" id="GO:0043093">
    <property type="term" value="P:FtsZ-dependent cytokinesis"/>
    <property type="evidence" value="ECO:0007669"/>
    <property type="project" value="UniProtKB-UniRule"/>
</dbReference>
<dbReference type="InterPro" id="IPR011922">
    <property type="entry name" value="Cell_div_FtsL"/>
</dbReference>
<dbReference type="HAMAP" id="MF_00910">
    <property type="entry name" value="FtsL"/>
    <property type="match status" value="1"/>
</dbReference>
<reference evidence="10" key="1">
    <citation type="journal article" date="2014" name="Int. J. Syst. Evol. Microbiol.">
        <title>Complete genome sequence of Corynebacterium casei LMG S-19264T (=DSM 44701T), isolated from a smear-ripened cheese.</title>
        <authorList>
            <consortium name="US DOE Joint Genome Institute (JGI-PGF)"/>
            <person name="Walter F."/>
            <person name="Albersmeier A."/>
            <person name="Kalinowski J."/>
            <person name="Ruckert C."/>
        </authorList>
    </citation>
    <scope>NUCLEOTIDE SEQUENCE</scope>
    <source>
        <strain evidence="10">CGMCC 1.12181</strain>
    </source>
</reference>
<evidence type="ECO:0000313" key="10">
    <source>
        <dbReference type="EMBL" id="GGG00471.1"/>
    </source>
</evidence>
<evidence type="ECO:0000256" key="8">
    <source>
        <dbReference type="HAMAP-Rule" id="MF_00910"/>
    </source>
</evidence>
<dbReference type="EMBL" id="BMEO01000012">
    <property type="protein sequence ID" value="GGG00471.1"/>
    <property type="molecule type" value="Genomic_DNA"/>
</dbReference>
<reference evidence="10" key="2">
    <citation type="submission" date="2020-09" db="EMBL/GenBank/DDBJ databases">
        <authorList>
            <person name="Sun Q."/>
            <person name="Zhou Y."/>
        </authorList>
    </citation>
    <scope>NUCLEOTIDE SEQUENCE</scope>
    <source>
        <strain evidence="10">CGMCC 1.12181</strain>
    </source>
</reference>
<evidence type="ECO:0000256" key="4">
    <source>
        <dbReference type="ARBA" id="ARBA00022692"/>
    </source>
</evidence>
<comment type="subunit">
    <text evidence="8">Part of a complex composed of FtsB, FtsL and FtsQ.</text>
</comment>
<keyword evidence="3 8" id="KW-0132">Cell division</keyword>
<dbReference type="GO" id="GO:0005886">
    <property type="term" value="C:plasma membrane"/>
    <property type="evidence" value="ECO:0007669"/>
    <property type="project" value="UniProtKB-SubCell"/>
</dbReference>
<dbReference type="PANTHER" id="PTHR37479">
    <property type="entry name" value="CELL DIVISION PROTEIN FTSL"/>
    <property type="match status" value="1"/>
</dbReference>